<sequence>MDPLTITTSIITLVDATAKVYQFLQSVRYADTHYATLRNELSTLTGLLRSISGIFQDCRRHHFALAAIDKTVWDQSRIAITDCQQTIDDLGALVARIGGVARSNSIFRKAKMTTQMHMHSGEAIAFRDKIHVSTVSLQTLLQIITVSLSLRSNASHDTTLRELTRLKQDLEISGRTARDFESYSINRSDRHLSRNLEGLVRAARDFHSNASNTASTILGDATSHGSVDFHRDQAYTDLTSVPRTTSAKRRHIKAFLNRQSPPSRSSSYMGSAIPSNAQKLASSDLELYADIVGVKVDVDVDNVLSEGLKKTAQKAIRNGNFQKAEDILKQALSRYKMDGPEDAHHSRLRTQLALCSILEGKRTGDLEDSIIDLADYRGTARIVADQLLYALALSYMHTLDFDKAERVCSLIDSNSTKSSGHKCPGKLEVFQLFFVSYRLSGKDLLADAIVEQLPELYFPGILPSVIDFMSECPELLTDSGITMRYYHPLVWSYG</sequence>
<protein>
    <recommendedName>
        <fullName evidence="3">Fungal N-terminal domain-containing protein</fullName>
    </recommendedName>
</protein>
<dbReference type="RefSeq" id="XP_066664171.1">
    <property type="nucleotide sequence ID" value="XM_066814881.1"/>
</dbReference>
<dbReference type="EMBL" id="JAQQWN010000008">
    <property type="protein sequence ID" value="KAK8070363.1"/>
    <property type="molecule type" value="Genomic_DNA"/>
</dbReference>
<gene>
    <name evidence="1" type="ORF">PG997_010566</name>
</gene>
<comment type="caution">
    <text evidence="1">The sequence shown here is derived from an EMBL/GenBank/DDBJ whole genome shotgun (WGS) entry which is preliminary data.</text>
</comment>
<reference evidence="1 2" key="1">
    <citation type="submission" date="2023-01" db="EMBL/GenBank/DDBJ databases">
        <title>Analysis of 21 Apiospora genomes using comparative genomics revels a genus with tremendous synthesis potential of carbohydrate active enzymes and secondary metabolites.</title>
        <authorList>
            <person name="Sorensen T."/>
        </authorList>
    </citation>
    <scope>NUCLEOTIDE SEQUENCE [LARGE SCALE GENOMIC DNA]</scope>
    <source>
        <strain evidence="1 2">CBS 114990</strain>
    </source>
</reference>
<evidence type="ECO:0000313" key="2">
    <source>
        <dbReference type="Proteomes" id="UP001433268"/>
    </source>
</evidence>
<organism evidence="1 2">
    <name type="scientific">Apiospora hydei</name>
    <dbReference type="NCBI Taxonomy" id="1337664"/>
    <lineage>
        <taxon>Eukaryota</taxon>
        <taxon>Fungi</taxon>
        <taxon>Dikarya</taxon>
        <taxon>Ascomycota</taxon>
        <taxon>Pezizomycotina</taxon>
        <taxon>Sordariomycetes</taxon>
        <taxon>Xylariomycetidae</taxon>
        <taxon>Amphisphaeriales</taxon>
        <taxon>Apiosporaceae</taxon>
        <taxon>Apiospora</taxon>
    </lineage>
</organism>
<dbReference type="GeneID" id="92047941"/>
<dbReference type="Proteomes" id="UP001433268">
    <property type="component" value="Unassembled WGS sequence"/>
</dbReference>
<evidence type="ECO:0008006" key="3">
    <source>
        <dbReference type="Google" id="ProtNLM"/>
    </source>
</evidence>
<accession>A0ABR1VGI8</accession>
<name>A0ABR1VGI8_9PEZI</name>
<evidence type="ECO:0000313" key="1">
    <source>
        <dbReference type="EMBL" id="KAK8070363.1"/>
    </source>
</evidence>
<keyword evidence="2" id="KW-1185">Reference proteome</keyword>
<proteinExistence type="predicted"/>